<evidence type="ECO:0000313" key="2">
    <source>
        <dbReference type="EMBL" id="GLY89158.1"/>
    </source>
</evidence>
<organism evidence="2 3">
    <name type="scientific">Actinoallomurus iriomotensis</name>
    <dbReference type="NCBI Taxonomy" id="478107"/>
    <lineage>
        <taxon>Bacteria</taxon>
        <taxon>Bacillati</taxon>
        <taxon>Actinomycetota</taxon>
        <taxon>Actinomycetes</taxon>
        <taxon>Streptosporangiales</taxon>
        <taxon>Thermomonosporaceae</taxon>
        <taxon>Actinoallomurus</taxon>
    </lineage>
</organism>
<evidence type="ECO:0000256" key="1">
    <source>
        <dbReference type="SAM" id="MobiDB-lite"/>
    </source>
</evidence>
<feature type="region of interest" description="Disordered" evidence="1">
    <location>
        <begin position="1"/>
        <end position="28"/>
    </location>
</feature>
<dbReference type="EMBL" id="BSTK01000012">
    <property type="protein sequence ID" value="GLY89158.1"/>
    <property type="molecule type" value="Genomic_DNA"/>
</dbReference>
<evidence type="ECO:0000313" key="3">
    <source>
        <dbReference type="Proteomes" id="UP001165074"/>
    </source>
</evidence>
<protein>
    <submittedName>
        <fullName evidence="2">Uncharacterized protein</fullName>
    </submittedName>
</protein>
<dbReference type="Proteomes" id="UP001165074">
    <property type="component" value="Unassembled WGS sequence"/>
</dbReference>
<sequence length="80" mass="8553">MTVTKVATTPGTARQRLRADSTVTTSKSRDCRAYGVRTLATDDGGTRAPVKAIRPTADRDRTGRDHARAPVRGGSDGVKR</sequence>
<feature type="compositionally biased region" description="Basic and acidic residues" evidence="1">
    <location>
        <begin position="56"/>
        <end position="68"/>
    </location>
</feature>
<comment type="caution">
    <text evidence="2">The sequence shown here is derived from an EMBL/GenBank/DDBJ whole genome shotgun (WGS) entry which is preliminary data.</text>
</comment>
<accession>A0A9W6S8S4</accession>
<dbReference type="AlphaFoldDB" id="A0A9W6S8S4"/>
<feature type="region of interest" description="Disordered" evidence="1">
    <location>
        <begin position="40"/>
        <end position="80"/>
    </location>
</feature>
<keyword evidence="3" id="KW-1185">Reference proteome</keyword>
<name>A0A9W6S8S4_9ACTN</name>
<reference evidence="2" key="1">
    <citation type="submission" date="2023-03" db="EMBL/GenBank/DDBJ databases">
        <title>Actinoallomurus iriomotensis NBRC 103684.</title>
        <authorList>
            <person name="Ichikawa N."/>
            <person name="Sato H."/>
            <person name="Tonouchi N."/>
        </authorList>
    </citation>
    <scope>NUCLEOTIDE SEQUENCE</scope>
    <source>
        <strain evidence="2">NBRC 103684</strain>
    </source>
</reference>
<gene>
    <name evidence="2" type="ORF">Airi02_070870</name>
</gene>
<feature type="compositionally biased region" description="Polar residues" evidence="1">
    <location>
        <begin position="1"/>
        <end position="12"/>
    </location>
</feature>
<proteinExistence type="predicted"/>